<evidence type="ECO:0000313" key="11">
    <source>
        <dbReference type="EnsemblMetazoa" id="AEPI006065-PA"/>
    </source>
</evidence>
<dbReference type="CDD" id="cd00190">
    <property type="entry name" value="Tryp_SPc"/>
    <property type="match status" value="1"/>
</dbReference>
<feature type="signal peptide" evidence="9">
    <location>
        <begin position="1"/>
        <end position="24"/>
    </location>
</feature>
<keyword evidence="7" id="KW-0325">Glycoprotein</keyword>
<evidence type="ECO:0000256" key="9">
    <source>
        <dbReference type="SAM" id="SignalP"/>
    </source>
</evidence>
<dbReference type="GO" id="GO:0004252">
    <property type="term" value="F:serine-type endopeptidase activity"/>
    <property type="evidence" value="ECO:0007669"/>
    <property type="project" value="InterPro"/>
</dbReference>
<evidence type="ECO:0000259" key="10">
    <source>
        <dbReference type="PROSITE" id="PS50240"/>
    </source>
</evidence>
<name>A0A182PGK6_9DIPT</name>
<feature type="chain" id="PRO_5008131306" description="Peptidase S1 domain-containing protein" evidence="9">
    <location>
        <begin position="25"/>
        <end position="467"/>
    </location>
</feature>
<dbReference type="EnsemblMetazoa" id="AEPI006065-RA">
    <property type="protein sequence ID" value="AEPI006065-PA"/>
    <property type="gene ID" value="AEPI006065"/>
</dbReference>
<organism evidence="11 12">
    <name type="scientific">Anopheles epiroticus</name>
    <dbReference type="NCBI Taxonomy" id="199890"/>
    <lineage>
        <taxon>Eukaryota</taxon>
        <taxon>Metazoa</taxon>
        <taxon>Ecdysozoa</taxon>
        <taxon>Arthropoda</taxon>
        <taxon>Hexapoda</taxon>
        <taxon>Insecta</taxon>
        <taxon>Pterygota</taxon>
        <taxon>Neoptera</taxon>
        <taxon>Endopterygota</taxon>
        <taxon>Diptera</taxon>
        <taxon>Nematocera</taxon>
        <taxon>Culicoidea</taxon>
        <taxon>Culicidae</taxon>
        <taxon>Anophelinae</taxon>
        <taxon>Anopheles</taxon>
    </lineage>
</organism>
<keyword evidence="5" id="KW-0391">Immunity</keyword>
<comment type="similarity">
    <text evidence="8">Belongs to the peptidase S1 family. CLIP subfamily.</text>
</comment>
<dbReference type="PANTHER" id="PTHR24256">
    <property type="entry name" value="TRYPTASE-RELATED"/>
    <property type="match status" value="1"/>
</dbReference>
<dbReference type="GO" id="GO:0006508">
    <property type="term" value="P:proteolysis"/>
    <property type="evidence" value="ECO:0007669"/>
    <property type="project" value="InterPro"/>
</dbReference>
<evidence type="ECO:0000256" key="4">
    <source>
        <dbReference type="ARBA" id="ARBA00022729"/>
    </source>
</evidence>
<dbReference type="Gene3D" id="2.40.10.10">
    <property type="entry name" value="Trypsin-like serine proteases"/>
    <property type="match status" value="2"/>
</dbReference>
<keyword evidence="6" id="KW-1015">Disulfide bond</keyword>
<dbReference type="InterPro" id="IPR043504">
    <property type="entry name" value="Peptidase_S1_PA_chymotrypsin"/>
</dbReference>
<dbReference type="GO" id="GO:0005576">
    <property type="term" value="C:extracellular region"/>
    <property type="evidence" value="ECO:0007669"/>
    <property type="project" value="UniProtKB-SubCell"/>
</dbReference>
<evidence type="ECO:0000256" key="8">
    <source>
        <dbReference type="ARBA" id="ARBA00024195"/>
    </source>
</evidence>
<protein>
    <recommendedName>
        <fullName evidence="10">Peptidase S1 domain-containing protein</fullName>
    </recommendedName>
</protein>
<keyword evidence="4 9" id="KW-0732">Signal</keyword>
<evidence type="ECO:0000256" key="3">
    <source>
        <dbReference type="ARBA" id="ARBA00022588"/>
    </source>
</evidence>
<evidence type="ECO:0000256" key="2">
    <source>
        <dbReference type="ARBA" id="ARBA00022525"/>
    </source>
</evidence>
<evidence type="ECO:0000256" key="1">
    <source>
        <dbReference type="ARBA" id="ARBA00004613"/>
    </source>
</evidence>
<dbReference type="GO" id="GO:0045087">
    <property type="term" value="P:innate immune response"/>
    <property type="evidence" value="ECO:0007669"/>
    <property type="project" value="UniProtKB-KW"/>
</dbReference>
<dbReference type="PROSITE" id="PS50240">
    <property type="entry name" value="TRYPSIN_DOM"/>
    <property type="match status" value="1"/>
</dbReference>
<feature type="domain" description="Peptidase S1" evidence="10">
    <location>
        <begin position="235"/>
        <end position="466"/>
    </location>
</feature>
<dbReference type="Proteomes" id="UP000075885">
    <property type="component" value="Unassembled WGS sequence"/>
</dbReference>
<dbReference type="VEuPathDB" id="VectorBase:AEPI006065"/>
<dbReference type="InterPro" id="IPR033116">
    <property type="entry name" value="TRYPSIN_SER"/>
</dbReference>
<accession>A0A182PGK6</accession>
<evidence type="ECO:0000256" key="6">
    <source>
        <dbReference type="ARBA" id="ARBA00023157"/>
    </source>
</evidence>
<proteinExistence type="inferred from homology"/>
<reference evidence="12" key="1">
    <citation type="submission" date="2013-03" db="EMBL/GenBank/DDBJ databases">
        <title>The Genome Sequence of Anopheles epiroticus epiroticus2.</title>
        <authorList>
            <consortium name="The Broad Institute Genomics Platform"/>
            <person name="Neafsey D.E."/>
            <person name="Howell P."/>
            <person name="Walker B."/>
            <person name="Young S.K."/>
            <person name="Zeng Q."/>
            <person name="Gargeya S."/>
            <person name="Fitzgerald M."/>
            <person name="Haas B."/>
            <person name="Abouelleil A."/>
            <person name="Allen A.W."/>
            <person name="Alvarado L."/>
            <person name="Arachchi H.M."/>
            <person name="Berlin A.M."/>
            <person name="Chapman S.B."/>
            <person name="Gainer-Dewar J."/>
            <person name="Goldberg J."/>
            <person name="Griggs A."/>
            <person name="Gujja S."/>
            <person name="Hansen M."/>
            <person name="Howarth C."/>
            <person name="Imamovic A."/>
            <person name="Ireland A."/>
            <person name="Larimer J."/>
            <person name="McCowan C."/>
            <person name="Murphy C."/>
            <person name="Pearson M."/>
            <person name="Poon T.W."/>
            <person name="Priest M."/>
            <person name="Roberts A."/>
            <person name="Saif S."/>
            <person name="Shea T."/>
            <person name="Sisk P."/>
            <person name="Sykes S."/>
            <person name="Wortman J."/>
            <person name="Nusbaum C."/>
            <person name="Birren B."/>
        </authorList>
    </citation>
    <scope>NUCLEOTIDE SEQUENCE [LARGE SCALE GENOMIC DNA]</scope>
    <source>
        <strain evidence="12">Epiroticus2</strain>
    </source>
</reference>
<dbReference type="InterPro" id="IPR001254">
    <property type="entry name" value="Trypsin_dom"/>
</dbReference>
<sequence length="467" mass="51907">MVTLNVVCLTIVTALVFGCYNADATQIGCSHPEDRCLPIRHCLPVFKRIANREQLWNVTFKKEVLSRRCQPADLQAQMVKKTHICCHNSHIECRLNGEPGACLLREHCPTLNTTTEQKLLESAEQNLCYVHKRKNYFCCTDPYCAAHKKLCVQSPVPAKQPPSFFPTCPSANGIEGVLVPEMLCSDRSRLIKPAAADERRVCCVPPANPQRLIIHPIAAKLAQVPCGVNGFVKKIQNGVETQRGEFPWMAYLVYKSRVICSGTLIHPSYVLTARHCINRDLVRVRLGLYDLLESPNCPNGEPDCPQAQVQEIAIVEKIRSHKHDVGLLRLAAPATLREMSVQPICLPVYASLRMYLPQTVTITGWGLNEMNRRVSKLLKARTTVLNSETPGCTKDYMICVGGDNNSNHCDGDSGGPYQALGVYGEETRYVQYGVISDGSTSCGNPTRPSRGVLVGYVMEWILDNMKL</sequence>
<dbReference type="SUPFAM" id="SSF50494">
    <property type="entry name" value="Trypsin-like serine proteases"/>
    <property type="match status" value="1"/>
</dbReference>
<dbReference type="InterPro" id="IPR001314">
    <property type="entry name" value="Peptidase_S1A"/>
</dbReference>
<dbReference type="AlphaFoldDB" id="A0A182PGK6"/>
<reference evidence="11" key="2">
    <citation type="submission" date="2020-05" db="UniProtKB">
        <authorList>
            <consortium name="EnsemblMetazoa"/>
        </authorList>
    </citation>
    <scope>IDENTIFICATION</scope>
    <source>
        <strain evidence="11">Epiroticus2</strain>
    </source>
</reference>
<dbReference type="SMART" id="SM00020">
    <property type="entry name" value="Tryp_SPc"/>
    <property type="match status" value="1"/>
</dbReference>
<dbReference type="InterPro" id="IPR051487">
    <property type="entry name" value="Ser/Thr_Proteases_Immune/Dev"/>
</dbReference>
<comment type="subcellular location">
    <subcellularLocation>
        <location evidence="1">Secreted</location>
    </subcellularLocation>
</comment>
<dbReference type="STRING" id="199890.A0A182PGK6"/>
<evidence type="ECO:0000256" key="5">
    <source>
        <dbReference type="ARBA" id="ARBA00022859"/>
    </source>
</evidence>
<keyword evidence="3" id="KW-0399">Innate immunity</keyword>
<evidence type="ECO:0000313" key="12">
    <source>
        <dbReference type="Proteomes" id="UP000075885"/>
    </source>
</evidence>
<dbReference type="PRINTS" id="PR00722">
    <property type="entry name" value="CHYMOTRYPSIN"/>
</dbReference>
<keyword evidence="2" id="KW-0964">Secreted</keyword>
<dbReference type="InterPro" id="IPR009003">
    <property type="entry name" value="Peptidase_S1_PA"/>
</dbReference>
<keyword evidence="12" id="KW-1185">Reference proteome</keyword>
<evidence type="ECO:0000256" key="7">
    <source>
        <dbReference type="ARBA" id="ARBA00023180"/>
    </source>
</evidence>
<dbReference type="Pfam" id="PF00089">
    <property type="entry name" value="Trypsin"/>
    <property type="match status" value="1"/>
</dbReference>
<dbReference type="PROSITE" id="PS00135">
    <property type="entry name" value="TRYPSIN_SER"/>
    <property type="match status" value="1"/>
</dbReference>